<protein>
    <submittedName>
        <fullName evidence="1">Uncharacterized protein</fullName>
    </submittedName>
</protein>
<gene>
    <name evidence="1" type="ORF">HPB50_018831</name>
</gene>
<reference evidence="1" key="1">
    <citation type="submission" date="2020-05" db="EMBL/GenBank/DDBJ databases">
        <title>Large-scale comparative analyses of tick genomes elucidate their genetic diversity and vector capacities.</title>
        <authorList>
            <person name="Jia N."/>
            <person name="Wang J."/>
            <person name="Shi W."/>
            <person name="Du L."/>
            <person name="Sun Y."/>
            <person name="Zhan W."/>
            <person name="Jiang J."/>
            <person name="Wang Q."/>
            <person name="Zhang B."/>
            <person name="Ji P."/>
            <person name="Sakyi L.B."/>
            <person name="Cui X."/>
            <person name="Yuan T."/>
            <person name="Jiang B."/>
            <person name="Yang W."/>
            <person name="Lam T.T.-Y."/>
            <person name="Chang Q."/>
            <person name="Ding S."/>
            <person name="Wang X."/>
            <person name="Zhu J."/>
            <person name="Ruan X."/>
            <person name="Zhao L."/>
            <person name="Wei J."/>
            <person name="Que T."/>
            <person name="Du C."/>
            <person name="Cheng J."/>
            <person name="Dai P."/>
            <person name="Han X."/>
            <person name="Huang E."/>
            <person name="Gao Y."/>
            <person name="Liu J."/>
            <person name="Shao H."/>
            <person name="Ye R."/>
            <person name="Li L."/>
            <person name="Wei W."/>
            <person name="Wang X."/>
            <person name="Wang C."/>
            <person name="Yang T."/>
            <person name="Huo Q."/>
            <person name="Li W."/>
            <person name="Guo W."/>
            <person name="Chen H."/>
            <person name="Zhou L."/>
            <person name="Ni X."/>
            <person name="Tian J."/>
            <person name="Zhou Y."/>
            <person name="Sheng Y."/>
            <person name="Liu T."/>
            <person name="Pan Y."/>
            <person name="Xia L."/>
            <person name="Li J."/>
            <person name="Zhao F."/>
            <person name="Cao W."/>
        </authorList>
    </citation>
    <scope>NUCLEOTIDE SEQUENCE</scope>
    <source>
        <strain evidence="1">Hyas-2018</strain>
    </source>
</reference>
<sequence length="121" mass="12490">MMWTTIPSSNSRPELPQTFKSTALAAAVARREQARNALMADSTDAASLATADAGVCSPLSPPASRSAGQSAGKTGLRGGLNLCRSRKQRTSLLCSNAELSCPSPPFSPRTGPVARSSPTSE</sequence>
<dbReference type="EMBL" id="CM023486">
    <property type="protein sequence ID" value="KAH6928725.1"/>
    <property type="molecule type" value="Genomic_DNA"/>
</dbReference>
<proteinExistence type="predicted"/>
<evidence type="ECO:0000313" key="1">
    <source>
        <dbReference type="EMBL" id="KAH6928725.1"/>
    </source>
</evidence>
<evidence type="ECO:0000313" key="2">
    <source>
        <dbReference type="Proteomes" id="UP000821845"/>
    </source>
</evidence>
<dbReference type="Proteomes" id="UP000821845">
    <property type="component" value="Chromosome 6"/>
</dbReference>
<comment type="caution">
    <text evidence="1">The sequence shown here is derived from an EMBL/GenBank/DDBJ whole genome shotgun (WGS) entry which is preliminary data.</text>
</comment>
<organism evidence="1 2">
    <name type="scientific">Hyalomma asiaticum</name>
    <name type="common">Tick</name>
    <dbReference type="NCBI Taxonomy" id="266040"/>
    <lineage>
        <taxon>Eukaryota</taxon>
        <taxon>Metazoa</taxon>
        <taxon>Ecdysozoa</taxon>
        <taxon>Arthropoda</taxon>
        <taxon>Chelicerata</taxon>
        <taxon>Arachnida</taxon>
        <taxon>Acari</taxon>
        <taxon>Parasitiformes</taxon>
        <taxon>Ixodida</taxon>
        <taxon>Ixodoidea</taxon>
        <taxon>Ixodidae</taxon>
        <taxon>Hyalomminae</taxon>
        <taxon>Hyalomma</taxon>
    </lineage>
</organism>
<name>A0ACB7S297_HYAAI</name>
<accession>A0ACB7S297</accession>
<keyword evidence="2" id="KW-1185">Reference proteome</keyword>